<evidence type="ECO:0000256" key="1">
    <source>
        <dbReference type="SAM" id="MobiDB-lite"/>
    </source>
</evidence>
<dbReference type="EMBL" id="JACBZM010000001">
    <property type="protein sequence ID" value="NYI43248.1"/>
    <property type="molecule type" value="Genomic_DNA"/>
</dbReference>
<feature type="domain" description="Intradiol ring-cleavage dioxygenases" evidence="2">
    <location>
        <begin position="135"/>
        <end position="212"/>
    </location>
</feature>
<feature type="compositionally biased region" description="Gly residues" evidence="1">
    <location>
        <begin position="69"/>
        <end position="85"/>
    </location>
</feature>
<dbReference type="AlphaFoldDB" id="A0A7Y9ZEV2"/>
<comment type="caution">
    <text evidence="3">The sequence shown here is derived from an EMBL/GenBank/DDBJ whole genome shotgun (WGS) entry which is preliminary data.</text>
</comment>
<dbReference type="RefSeq" id="WP_179647503.1">
    <property type="nucleotide sequence ID" value="NZ_JACBZM010000001.1"/>
</dbReference>
<proteinExistence type="predicted"/>
<dbReference type="Gene3D" id="2.60.130.10">
    <property type="entry name" value="Aromatic compound dioxygenase"/>
    <property type="match status" value="1"/>
</dbReference>
<evidence type="ECO:0000313" key="4">
    <source>
        <dbReference type="Proteomes" id="UP000562045"/>
    </source>
</evidence>
<protein>
    <submittedName>
        <fullName evidence="3">Protocatechuate 3,4-dioxygenase beta subunit</fullName>
    </submittedName>
</protein>
<dbReference type="GO" id="GO:0008199">
    <property type="term" value="F:ferric iron binding"/>
    <property type="evidence" value="ECO:0007669"/>
    <property type="project" value="InterPro"/>
</dbReference>
<dbReference type="SUPFAM" id="SSF49482">
    <property type="entry name" value="Aromatic compound dioxygenase"/>
    <property type="match status" value="1"/>
</dbReference>
<reference evidence="3 4" key="1">
    <citation type="submission" date="2020-07" db="EMBL/GenBank/DDBJ databases">
        <title>Sequencing the genomes of 1000 actinobacteria strains.</title>
        <authorList>
            <person name="Klenk H.-P."/>
        </authorList>
    </citation>
    <scope>NUCLEOTIDE SEQUENCE [LARGE SCALE GENOMIC DNA]</scope>
    <source>
        <strain evidence="3 4">DSM 15131</strain>
    </source>
</reference>
<feature type="compositionally biased region" description="Low complexity" evidence="1">
    <location>
        <begin position="46"/>
        <end position="68"/>
    </location>
</feature>
<keyword evidence="3" id="KW-0560">Oxidoreductase</keyword>
<dbReference type="InterPro" id="IPR000627">
    <property type="entry name" value="Intradiol_dOase_C"/>
</dbReference>
<dbReference type="Pfam" id="PF00775">
    <property type="entry name" value="Dioxygenase_C"/>
    <property type="match status" value="1"/>
</dbReference>
<evidence type="ECO:0000313" key="3">
    <source>
        <dbReference type="EMBL" id="NYI43248.1"/>
    </source>
</evidence>
<dbReference type="InterPro" id="IPR015889">
    <property type="entry name" value="Intradiol_dOase_core"/>
</dbReference>
<dbReference type="Proteomes" id="UP000562045">
    <property type="component" value="Unassembled WGS sequence"/>
</dbReference>
<sequence>MSHHGSTEETEEHDLGLSHDLPRIMARRGLLGLLGGVGAAAALSACGSDDTTSSTSGSTTSGSSTSGGTTQGGPGTPPDGGGAIGGDTSLEVADGEIPEETAGPYPGDGSNGVNVLTESGVVRSDITTSFGDASGVAEGIATTVRLKVYDLNGDSVTPLAGAAIYLWHCDREGRYSLYDDEIVGENYLRGVQEADDEGNLTFTTIFPACYSGRWPHMHFEVYESLAKATSADNKLRTSQLALPEDVCNDVYATEGYEQSVSNLSQLSLESDGIFSDGYSLQMAKVTGSVEEGYTVSLNVPV</sequence>
<dbReference type="GO" id="GO:0016702">
    <property type="term" value="F:oxidoreductase activity, acting on single donors with incorporation of molecular oxygen, incorporation of two atoms of oxygen"/>
    <property type="evidence" value="ECO:0007669"/>
    <property type="project" value="InterPro"/>
</dbReference>
<evidence type="ECO:0000259" key="2">
    <source>
        <dbReference type="Pfam" id="PF00775"/>
    </source>
</evidence>
<feature type="region of interest" description="Disordered" evidence="1">
    <location>
        <begin position="46"/>
        <end position="90"/>
    </location>
</feature>
<organism evidence="3 4">
    <name type="scientific">Nocardioides aromaticivorans</name>
    <dbReference type="NCBI Taxonomy" id="200618"/>
    <lineage>
        <taxon>Bacteria</taxon>
        <taxon>Bacillati</taxon>
        <taxon>Actinomycetota</taxon>
        <taxon>Actinomycetes</taxon>
        <taxon>Propionibacteriales</taxon>
        <taxon>Nocardioidaceae</taxon>
        <taxon>Nocardioides</taxon>
    </lineage>
</organism>
<dbReference type="PANTHER" id="PTHR34315">
    <property type="match status" value="1"/>
</dbReference>
<gene>
    <name evidence="3" type="ORF">BJ993_000328</name>
</gene>
<dbReference type="PANTHER" id="PTHR34315:SF1">
    <property type="entry name" value="INTRADIOL RING-CLEAVAGE DIOXYGENASES DOMAIN-CONTAINING PROTEIN-RELATED"/>
    <property type="match status" value="1"/>
</dbReference>
<accession>A0A7Y9ZEV2</accession>
<name>A0A7Y9ZEV2_9ACTN</name>
<keyword evidence="3" id="KW-0223">Dioxygenase</keyword>